<dbReference type="Proteomes" id="UP000789342">
    <property type="component" value="Unassembled WGS sequence"/>
</dbReference>
<feature type="non-terminal residue" evidence="1">
    <location>
        <position position="48"/>
    </location>
</feature>
<keyword evidence="2" id="KW-1185">Reference proteome</keyword>
<gene>
    <name evidence="1" type="ORF">AMORRO_LOCUS16714</name>
</gene>
<feature type="non-terminal residue" evidence="1">
    <location>
        <position position="1"/>
    </location>
</feature>
<name>A0A9N9JCN1_9GLOM</name>
<sequence>DCELVKVIIFWRRFVSGVEGSAGFPILLQKVLVLDFVHLMPEAIKVLA</sequence>
<protein>
    <submittedName>
        <fullName evidence="1">18215_t:CDS:1</fullName>
    </submittedName>
</protein>
<organism evidence="1 2">
    <name type="scientific">Acaulospora morrowiae</name>
    <dbReference type="NCBI Taxonomy" id="94023"/>
    <lineage>
        <taxon>Eukaryota</taxon>
        <taxon>Fungi</taxon>
        <taxon>Fungi incertae sedis</taxon>
        <taxon>Mucoromycota</taxon>
        <taxon>Glomeromycotina</taxon>
        <taxon>Glomeromycetes</taxon>
        <taxon>Diversisporales</taxon>
        <taxon>Acaulosporaceae</taxon>
        <taxon>Acaulospora</taxon>
    </lineage>
</organism>
<reference evidence="1" key="1">
    <citation type="submission" date="2021-06" db="EMBL/GenBank/DDBJ databases">
        <authorList>
            <person name="Kallberg Y."/>
            <person name="Tangrot J."/>
            <person name="Rosling A."/>
        </authorList>
    </citation>
    <scope>NUCLEOTIDE SEQUENCE</scope>
    <source>
        <strain evidence="1">CL551</strain>
    </source>
</reference>
<evidence type="ECO:0000313" key="2">
    <source>
        <dbReference type="Proteomes" id="UP000789342"/>
    </source>
</evidence>
<evidence type="ECO:0000313" key="1">
    <source>
        <dbReference type="EMBL" id="CAG8772974.1"/>
    </source>
</evidence>
<dbReference type="AlphaFoldDB" id="A0A9N9JCN1"/>
<accession>A0A9N9JCN1</accession>
<dbReference type="EMBL" id="CAJVPV010047660">
    <property type="protein sequence ID" value="CAG8772974.1"/>
    <property type="molecule type" value="Genomic_DNA"/>
</dbReference>
<comment type="caution">
    <text evidence="1">The sequence shown here is derived from an EMBL/GenBank/DDBJ whole genome shotgun (WGS) entry which is preliminary data.</text>
</comment>
<proteinExistence type="predicted"/>